<keyword evidence="1" id="KW-0040">ANK repeat</keyword>
<feature type="region of interest" description="Disordered" evidence="2">
    <location>
        <begin position="121"/>
        <end position="170"/>
    </location>
</feature>
<comment type="caution">
    <text evidence="3">The sequence shown here is derived from an EMBL/GenBank/DDBJ whole genome shotgun (WGS) entry which is preliminary data.</text>
</comment>
<feature type="region of interest" description="Disordered" evidence="2">
    <location>
        <begin position="1"/>
        <end position="25"/>
    </location>
</feature>
<dbReference type="Proteomes" id="UP001642464">
    <property type="component" value="Unassembled WGS sequence"/>
</dbReference>
<dbReference type="InterPro" id="IPR002110">
    <property type="entry name" value="Ankyrin_rpt"/>
</dbReference>
<reference evidence="3 4" key="1">
    <citation type="submission" date="2024-02" db="EMBL/GenBank/DDBJ databases">
        <authorList>
            <person name="Chen Y."/>
            <person name="Shah S."/>
            <person name="Dougan E. K."/>
            <person name="Thang M."/>
            <person name="Chan C."/>
        </authorList>
    </citation>
    <scope>NUCLEOTIDE SEQUENCE [LARGE SCALE GENOMIC DNA]</scope>
</reference>
<dbReference type="PROSITE" id="PS50088">
    <property type="entry name" value="ANK_REPEAT"/>
    <property type="match status" value="1"/>
</dbReference>
<feature type="compositionally biased region" description="Low complexity" evidence="2">
    <location>
        <begin position="95"/>
        <end position="112"/>
    </location>
</feature>
<evidence type="ECO:0000313" key="4">
    <source>
        <dbReference type="Proteomes" id="UP001642464"/>
    </source>
</evidence>
<organism evidence="3 4">
    <name type="scientific">Durusdinium trenchii</name>
    <dbReference type="NCBI Taxonomy" id="1381693"/>
    <lineage>
        <taxon>Eukaryota</taxon>
        <taxon>Sar</taxon>
        <taxon>Alveolata</taxon>
        <taxon>Dinophyceae</taxon>
        <taxon>Suessiales</taxon>
        <taxon>Symbiodiniaceae</taxon>
        <taxon>Durusdinium</taxon>
    </lineage>
</organism>
<evidence type="ECO:0000256" key="1">
    <source>
        <dbReference type="PROSITE-ProRule" id="PRU00023"/>
    </source>
</evidence>
<feature type="region of interest" description="Disordered" evidence="2">
    <location>
        <begin position="93"/>
        <end position="112"/>
    </location>
</feature>
<accession>A0ABP0SN99</accession>
<feature type="compositionally biased region" description="Low complexity" evidence="2">
    <location>
        <begin position="121"/>
        <end position="136"/>
    </location>
</feature>
<evidence type="ECO:0000313" key="3">
    <source>
        <dbReference type="EMBL" id="CAK9113877.1"/>
    </source>
</evidence>
<evidence type="ECO:0000256" key="2">
    <source>
        <dbReference type="SAM" id="MobiDB-lite"/>
    </source>
</evidence>
<proteinExistence type="predicted"/>
<dbReference type="EMBL" id="CAXAMM010044240">
    <property type="protein sequence ID" value="CAK9113877.1"/>
    <property type="molecule type" value="Genomic_DNA"/>
</dbReference>
<sequence length="170" mass="18642">MVKFVDPDSAEAKEMGTRGTESSLKAEKAQAKLQDFLRRHSFENVHGTRTRSSESSLIRFEEATPMQVAEQAGNEEVIELLVQAGAKRSQRSWFRRQSSMASISTAESSSSQAFKRFGRFSSKGSAESGSSRSSQSGEEESAPRSPKSCLKASTFAAEEEDDGKLFSAWV</sequence>
<dbReference type="PROSITE" id="PS50297">
    <property type="entry name" value="ANK_REP_REGION"/>
    <property type="match status" value="1"/>
</dbReference>
<protein>
    <submittedName>
        <fullName evidence="3">Uncharacterized protein</fullName>
    </submittedName>
</protein>
<keyword evidence="4" id="KW-1185">Reference proteome</keyword>
<feature type="repeat" description="ANK" evidence="1">
    <location>
        <begin position="61"/>
        <end position="93"/>
    </location>
</feature>
<name>A0ABP0SN99_9DINO</name>
<gene>
    <name evidence="3" type="ORF">SCF082_LOCUS52764</name>
</gene>